<comment type="caution">
    <text evidence="2">The sequence shown here is derived from an EMBL/GenBank/DDBJ whole genome shotgun (WGS) entry which is preliminary data.</text>
</comment>
<evidence type="ECO:0000313" key="3">
    <source>
        <dbReference type="Proteomes" id="UP000019487"/>
    </source>
</evidence>
<feature type="compositionally biased region" description="Polar residues" evidence="1">
    <location>
        <begin position="67"/>
        <end position="84"/>
    </location>
</feature>
<protein>
    <submittedName>
        <fullName evidence="2">Uncharacterized protein</fullName>
    </submittedName>
</protein>
<feature type="region of interest" description="Disordered" evidence="1">
    <location>
        <begin position="256"/>
        <end position="288"/>
    </location>
</feature>
<feature type="compositionally biased region" description="Basic and acidic residues" evidence="1">
    <location>
        <begin position="546"/>
        <end position="556"/>
    </location>
</feature>
<dbReference type="OrthoDB" id="3549762at2759"/>
<proteinExistence type="predicted"/>
<accession>W9C5J8</accession>
<dbReference type="Proteomes" id="UP000019487">
    <property type="component" value="Unassembled WGS sequence"/>
</dbReference>
<evidence type="ECO:0000256" key="1">
    <source>
        <dbReference type="SAM" id="MobiDB-lite"/>
    </source>
</evidence>
<keyword evidence="3" id="KW-1185">Reference proteome</keyword>
<organism evidence="2 3">
    <name type="scientific">Sclerotinia borealis (strain F-4128)</name>
    <dbReference type="NCBI Taxonomy" id="1432307"/>
    <lineage>
        <taxon>Eukaryota</taxon>
        <taxon>Fungi</taxon>
        <taxon>Dikarya</taxon>
        <taxon>Ascomycota</taxon>
        <taxon>Pezizomycotina</taxon>
        <taxon>Leotiomycetes</taxon>
        <taxon>Helotiales</taxon>
        <taxon>Sclerotiniaceae</taxon>
        <taxon>Sclerotinia</taxon>
    </lineage>
</organism>
<sequence>MARRNSYFFNPAAPRFTPNSSPITPSLPNFASWNGTHPHNTQYSQGSPVPPPHEFGQIANHPHFPTHNGTHAHNMPYTQDSSFPPSHGYGHGQIASHPHVSTHNGTHFYDLPYYQGATVPPSNGFAQMTNPLYFPLNNGTHTSNVPYYQGAAGPQFNGFGQTDNPLRHFDPAPQGNNNSTPYQSTPAPQRYTQYNSGFNPIAPLAINLHRVSQYNSPQGSVAPATSAPYGGNLTGPLNEQYPLATPGNNRMGQMITSPPVQQTPDSTAFSPRVPHPTPASTSGSKDSAITNRNDVVIKRKPKMKPKKDLLSAEDMIPGATVWLSEYEDWHEPIKCVKNHECNDPEKDREGRNHPVAILQIHQRHGSDIIGDIVLDVAIMTTLNGLTLRQYMKKMRNLGPDPSSNWYFQYTMPLSWTPNIFGGEANRAKLEKVANVERRTEIEEREKLDRDGNNLLFLSRGTMQRRTYVRVYHIYAVPLKQLQACNRYAPKAHMIRLDEKSYRTVMERLGLRPDPWEDDVNRSVAMAPQRLRDLRDAEMARVNAMRSADDESRRDEAATQQRLNADQQHSLSDVAAGKAKGDEY</sequence>
<feature type="region of interest" description="Disordered" evidence="1">
    <location>
        <begin position="1"/>
        <end position="101"/>
    </location>
</feature>
<feature type="region of interest" description="Disordered" evidence="1">
    <location>
        <begin position="542"/>
        <end position="583"/>
    </location>
</feature>
<feature type="compositionally biased region" description="Polar residues" evidence="1">
    <location>
        <begin position="17"/>
        <end position="47"/>
    </location>
</feature>
<feature type="compositionally biased region" description="Polar residues" evidence="1">
    <location>
        <begin position="256"/>
        <end position="269"/>
    </location>
</feature>
<name>W9C5J8_SCLBF</name>
<reference evidence="2 3" key="1">
    <citation type="journal article" date="2014" name="Genome Announc.">
        <title>Draft genome sequence of Sclerotinia borealis, a psychrophilic plant pathogenic fungus.</title>
        <authorList>
            <person name="Mardanov A.V."/>
            <person name="Beletsky A.V."/>
            <person name="Kadnikov V.V."/>
            <person name="Ignatov A.N."/>
            <person name="Ravin N.V."/>
        </authorList>
    </citation>
    <scope>NUCLEOTIDE SEQUENCE [LARGE SCALE GENOMIC DNA]</scope>
    <source>
        <strain evidence="3">F-4157</strain>
    </source>
</reference>
<feature type="compositionally biased region" description="Polar residues" evidence="1">
    <location>
        <begin position="278"/>
        <end position="288"/>
    </location>
</feature>
<dbReference type="HOGENOM" id="CLU_484823_0_0_1"/>
<evidence type="ECO:0000313" key="2">
    <source>
        <dbReference type="EMBL" id="ESZ92032.1"/>
    </source>
</evidence>
<feature type="compositionally biased region" description="Polar residues" evidence="1">
    <location>
        <begin position="557"/>
        <end position="570"/>
    </location>
</feature>
<gene>
    <name evidence="2" type="ORF">SBOR_7579</name>
</gene>
<dbReference type="AlphaFoldDB" id="W9C5J8"/>
<dbReference type="STRING" id="1432307.W9C5J8"/>
<dbReference type="EMBL" id="AYSA01000430">
    <property type="protein sequence ID" value="ESZ92032.1"/>
    <property type="molecule type" value="Genomic_DNA"/>
</dbReference>